<evidence type="ECO:0000313" key="4">
    <source>
        <dbReference type="Proteomes" id="UP000053961"/>
    </source>
</evidence>
<proteinExistence type="predicted"/>
<evidence type="ECO:0000256" key="1">
    <source>
        <dbReference type="SAM" id="MobiDB-lite"/>
    </source>
</evidence>
<comment type="caution">
    <text evidence="3">The sequence shown here is derived from an EMBL/GenBank/DDBJ whole genome shotgun (WGS) entry which is preliminary data.</text>
</comment>
<dbReference type="Proteomes" id="UP000057043">
    <property type="component" value="Unassembled WGS sequence"/>
</dbReference>
<dbReference type="AlphaFoldDB" id="A0A101IFZ1"/>
<evidence type="ECO:0000313" key="2">
    <source>
        <dbReference type="EMBL" id="KUK43528.1"/>
    </source>
</evidence>
<feature type="region of interest" description="Disordered" evidence="1">
    <location>
        <begin position="148"/>
        <end position="188"/>
    </location>
</feature>
<evidence type="ECO:0000313" key="3">
    <source>
        <dbReference type="EMBL" id="KUK94429.1"/>
    </source>
</evidence>
<feature type="compositionally biased region" description="Low complexity" evidence="1">
    <location>
        <begin position="156"/>
        <end position="181"/>
    </location>
</feature>
<accession>A0A101IFZ1</accession>
<organism evidence="3 4">
    <name type="scientific">Methanothrix harundinacea</name>
    <dbReference type="NCBI Taxonomy" id="301375"/>
    <lineage>
        <taxon>Archaea</taxon>
        <taxon>Methanobacteriati</taxon>
        <taxon>Methanobacteriota</taxon>
        <taxon>Stenosarchaea group</taxon>
        <taxon>Methanomicrobia</taxon>
        <taxon>Methanotrichales</taxon>
        <taxon>Methanotrichaceae</taxon>
        <taxon>Methanothrix</taxon>
    </lineage>
</organism>
<dbReference type="Proteomes" id="UP000053961">
    <property type="component" value="Unassembled WGS sequence"/>
</dbReference>
<name>A0A101IFZ1_9EURY</name>
<dbReference type="PATRIC" id="fig|301375.6.peg.9"/>
<dbReference type="EMBL" id="LGFT01000066">
    <property type="protein sequence ID" value="KUK43528.1"/>
    <property type="molecule type" value="Genomic_DNA"/>
</dbReference>
<reference evidence="3" key="1">
    <citation type="journal article" date="2015" name="MBio">
        <title>Genome-resolved metagenomic analysis reveals roles for candidate phyla and other microbial community members in biogeochemical transformations in oil reservoirs.</title>
        <authorList>
            <person name="Hu P."/>
            <person name="Tom L."/>
            <person name="Singh A."/>
            <person name="Thomas B.C."/>
            <person name="Baker B.J."/>
            <person name="Piceno Y.M."/>
            <person name="Andersen G.L."/>
            <person name="Banfield J.F."/>
        </authorList>
    </citation>
    <scope>NUCLEOTIDE SEQUENCE [LARGE SCALE GENOMIC DNA]</scope>
    <source>
        <strain evidence="3">56_747</strain>
    </source>
</reference>
<protein>
    <submittedName>
        <fullName evidence="3">Uncharacterized protein</fullName>
    </submittedName>
</protein>
<gene>
    <name evidence="2" type="ORF">XD72_2090</name>
    <name evidence="3" type="ORF">XE07_2153</name>
</gene>
<evidence type="ECO:0000313" key="5">
    <source>
        <dbReference type="Proteomes" id="UP000057043"/>
    </source>
</evidence>
<sequence length="219" mass="22728">MKIIEICLMGFILLASVGGTALAEDGIKASESGTGSEISPAIESLSLEGVWTLSLGASEEMDVVLHQSKDLIWGAAMSEKPEPMGGILSGSISGDRVEIKALYVDGDVLTFTGMEGTFAGETIRGIYFQINSLGDSVRGSFVGMRTSKDPREFAPSSAAQSATEATSETSQISGTEAGAEAEVVEEETGGFTDVHQLSAGINPRILGYAAPVTGKSRIV</sequence>
<reference evidence="4 5" key="2">
    <citation type="journal article" date="2015" name="MBio">
        <title>Genome-Resolved Metagenomic Analysis Reveals Roles for Candidate Phyla and Other Microbial Community Members in Biogeochemical Transformations in Oil Reservoirs.</title>
        <authorList>
            <person name="Hu P."/>
            <person name="Tom L."/>
            <person name="Singh A."/>
            <person name="Thomas B.C."/>
            <person name="Baker B.J."/>
            <person name="Piceno Y.M."/>
            <person name="Andersen G.L."/>
            <person name="Banfield J.F."/>
        </authorList>
    </citation>
    <scope>NUCLEOTIDE SEQUENCE [LARGE SCALE GENOMIC DNA]</scope>
    <source>
        <strain evidence="2">57_489</strain>
    </source>
</reference>
<dbReference type="EMBL" id="LGHB01000051">
    <property type="protein sequence ID" value="KUK94429.1"/>
    <property type="molecule type" value="Genomic_DNA"/>
</dbReference>